<dbReference type="GO" id="GO:0030151">
    <property type="term" value="F:molybdenum ion binding"/>
    <property type="evidence" value="ECO:0007669"/>
    <property type="project" value="InterPro"/>
</dbReference>
<dbReference type="GO" id="GO:0020037">
    <property type="term" value="F:heme binding"/>
    <property type="evidence" value="ECO:0007669"/>
    <property type="project" value="InterPro"/>
</dbReference>
<dbReference type="PROSITE" id="PS51384">
    <property type="entry name" value="FAD_FR"/>
    <property type="match status" value="1"/>
</dbReference>
<dbReference type="SUPFAM" id="SSF81296">
    <property type="entry name" value="E set domains"/>
    <property type="match status" value="1"/>
</dbReference>
<dbReference type="PANTHER" id="PTHR19372">
    <property type="entry name" value="SULFITE REDUCTASE"/>
    <property type="match status" value="1"/>
</dbReference>
<evidence type="ECO:0000256" key="18">
    <source>
        <dbReference type="ARBA" id="ARBA00023063"/>
    </source>
</evidence>
<feature type="domain" description="FAD-binding FR-type" evidence="25">
    <location>
        <begin position="683"/>
        <end position="795"/>
    </location>
</feature>
<dbReference type="FunFam" id="3.40.50.80:FF:000019">
    <property type="entry name" value="NADH-cytochrome b5 reductase"/>
    <property type="match status" value="1"/>
</dbReference>
<feature type="binding site" evidence="22">
    <location>
        <position position="227"/>
    </location>
    <ligand>
        <name>Mo-molybdopterin</name>
        <dbReference type="ChEBI" id="CHEBI:71302"/>
    </ligand>
    <ligandPart>
        <name>Mo</name>
        <dbReference type="ChEBI" id="CHEBI:28685"/>
    </ligandPart>
</feature>
<dbReference type="Pfam" id="PF00173">
    <property type="entry name" value="Cyt-b5"/>
    <property type="match status" value="1"/>
</dbReference>
<feature type="region of interest" description="Disordered" evidence="23">
    <location>
        <begin position="1"/>
        <end position="122"/>
    </location>
</feature>
<dbReference type="FunFam" id="3.90.420.10:FF:000003">
    <property type="entry name" value="Nitrate reductase"/>
    <property type="match status" value="1"/>
</dbReference>
<reference evidence="26 27" key="1">
    <citation type="submission" date="2023-10" db="EMBL/GenBank/DDBJ databases">
        <authorList>
            <person name="Maclean D."/>
            <person name="Macfadyen A."/>
        </authorList>
    </citation>
    <scope>NUCLEOTIDE SEQUENCE [LARGE SCALE GENOMIC DNA]</scope>
</reference>
<dbReference type="InterPro" id="IPR017927">
    <property type="entry name" value="FAD-bd_FR_type"/>
</dbReference>
<dbReference type="SUPFAM" id="SSF56524">
    <property type="entry name" value="Oxidoreductase molybdopterin-binding domain"/>
    <property type="match status" value="1"/>
</dbReference>
<comment type="subcellular location">
    <subcellularLocation>
        <location evidence="4">Mitochondrion outer membrane</location>
    </subcellularLocation>
</comment>
<dbReference type="SUPFAM" id="SSF55856">
    <property type="entry name" value="Cytochrome b5-like heme/steroid binding domain"/>
    <property type="match status" value="1"/>
</dbReference>
<dbReference type="Gene3D" id="2.40.30.10">
    <property type="entry name" value="Translation factors"/>
    <property type="match status" value="1"/>
</dbReference>
<dbReference type="GO" id="GO:0008482">
    <property type="term" value="F:sulfite oxidase activity"/>
    <property type="evidence" value="ECO:0007669"/>
    <property type="project" value="TreeGrafter"/>
</dbReference>
<proteinExistence type="inferred from homology"/>
<evidence type="ECO:0000256" key="22">
    <source>
        <dbReference type="PIRSR" id="PIRSR000233-1"/>
    </source>
</evidence>
<evidence type="ECO:0000256" key="7">
    <source>
        <dbReference type="ARBA" id="ARBA00022505"/>
    </source>
</evidence>
<dbReference type="InterPro" id="IPR017938">
    <property type="entry name" value="Riboflavin_synthase-like_b-brl"/>
</dbReference>
<dbReference type="InterPro" id="IPR012137">
    <property type="entry name" value="Nitr_rd_NADH"/>
</dbReference>
<keyword evidence="18" id="KW-0534">Nitrate assimilation</keyword>
<dbReference type="PROSITE" id="PS50255">
    <property type="entry name" value="CYTOCHROME_B5_2"/>
    <property type="match status" value="1"/>
</dbReference>
<feature type="domain" description="Cytochrome b5 heme-binding" evidence="24">
    <location>
        <begin position="574"/>
        <end position="649"/>
    </location>
</feature>
<keyword evidence="16" id="KW-0408">Iron</keyword>
<keyword evidence="20" id="KW-1015">Disulfide bond</keyword>
<dbReference type="Pfam" id="PF00970">
    <property type="entry name" value="FAD_binding_6"/>
    <property type="match status" value="1"/>
</dbReference>
<keyword evidence="14" id="KW-1133">Transmembrane helix</keyword>
<dbReference type="SUPFAM" id="SSF52343">
    <property type="entry name" value="Ferredoxin reductase-like, C-terminal NADP-linked domain"/>
    <property type="match status" value="1"/>
</dbReference>
<evidence type="ECO:0000256" key="4">
    <source>
        <dbReference type="ARBA" id="ARBA00004294"/>
    </source>
</evidence>
<sequence>MGIPGLGLFRKRNKASPESTFEPVAASKAGVLQVAEPGRRSLSEAPAGINDSVHSLHSMDTGKPASIARRSPPPSPTSILPEVNFLDLSGSGSGSDGKGSEPSSTSPDEEHTITPDDQEWSWHELPSEVDPKDAATPDKWVKRSRHLVRLTGRHPLNCEPPLSMLMDKGFITPVSIHYVRNHGAVPRLDWDTHKVKVSGMVERPAEFTVPELINALPSYTIPVTLVCAGNRRKEQNIVKKSVGFNWGTSAVSTTYWTGFRLCDLLKHCGAKTPLDGAKYVHFKGVSKELPQGADGTYGTSLPFGTAMDPGCDVMVAYKQNDRFLQPDHGFPIRMIIPGHIGGRMVKWLAEISVAPEESQNFYHFHDNRVLPPGVDQEKAKAEGWWYRPEFIIMELNINAAITSPAHDESVPLTQEPYTVRGYAYSGGGRKVIRCEVSLDGGDSWRLADIERHEKPTPYGKHWCWVFWSIKVPTVDLLRSTEIRVRAVDSSNNMMPEKLTWNLMGMMNNPHYRVRVHVDTNATGHMAMVFEHPTKSGSEAGGWMEKEYGHHVAASLPAESDTGLSAKKIMEEGNLPTFSLQQVEEHDDRESSWFVYENKVYDATKFLADHPGGPESILIVAGQDATDEFNAIHSAKAKAMLKEYLIGRVGEAKAVQAKLPGIKEDEEEKAGTAKETNLLALNPKKKIPFALTERIELSHNTRLFRFALQSPRHRLGLPIGQHMFFYCKEKGELVMRAYTPTSSDDDLGHFDLVVKVYFGNQHKDFPEGGRMSQHMERMALGETIDVKGPLGHFIYDGCGAFRNSGKKGFAKKMSMIAGGTGITPMFQIIKAVLKDKQDETSIRLVFANQTEEDILLRPELDAFALDPRFEIHYVLSRPKHPKEWICGSTGRVCEEMLRTHLYPPTSESLALMCGPPGMQDCTMVHLEKWGYKKPDVIIF</sequence>
<dbReference type="Gene3D" id="3.10.120.10">
    <property type="entry name" value="Cytochrome b5-like heme/steroid binding domain"/>
    <property type="match status" value="1"/>
</dbReference>
<evidence type="ECO:0000256" key="1">
    <source>
        <dbReference type="ARBA" id="ARBA00001971"/>
    </source>
</evidence>
<dbReference type="Pfam" id="PF03404">
    <property type="entry name" value="Mo-co_dimer"/>
    <property type="match status" value="1"/>
</dbReference>
<dbReference type="GO" id="GO:0006790">
    <property type="term" value="P:sulfur compound metabolic process"/>
    <property type="evidence" value="ECO:0007669"/>
    <property type="project" value="TreeGrafter"/>
</dbReference>
<keyword evidence="17" id="KW-0520">NAD</keyword>
<dbReference type="GO" id="GO:0009416">
    <property type="term" value="P:response to light stimulus"/>
    <property type="evidence" value="ECO:0007669"/>
    <property type="project" value="UniProtKB-ARBA"/>
</dbReference>
<dbReference type="InterPro" id="IPR018506">
    <property type="entry name" value="Cyt_B5_heme-BS"/>
</dbReference>
<keyword evidence="12" id="KW-1000">Mitochondrion outer membrane</keyword>
<dbReference type="Gene3D" id="3.90.420.10">
    <property type="entry name" value="Oxidoreductase, molybdopterin-binding domain"/>
    <property type="match status" value="1"/>
</dbReference>
<dbReference type="FunFam" id="2.40.30.10:FF:000021">
    <property type="entry name" value="NADH-cytochrome b5 reductase"/>
    <property type="match status" value="1"/>
</dbReference>
<dbReference type="Pfam" id="PF00175">
    <property type="entry name" value="NAD_binding_1"/>
    <property type="match status" value="1"/>
</dbReference>
<evidence type="ECO:0000313" key="27">
    <source>
        <dbReference type="Proteomes" id="UP001314263"/>
    </source>
</evidence>
<dbReference type="PRINTS" id="PR00363">
    <property type="entry name" value="CYTOCHROMEB5"/>
</dbReference>
<comment type="subunit">
    <text evidence="6">Homodimer.</text>
</comment>
<dbReference type="SUPFAM" id="SSF63380">
    <property type="entry name" value="Riboflavin synthase domain-like"/>
    <property type="match status" value="1"/>
</dbReference>
<evidence type="ECO:0000256" key="14">
    <source>
        <dbReference type="ARBA" id="ARBA00022989"/>
    </source>
</evidence>
<gene>
    <name evidence="26" type="ORF">CVIRNUC_010106</name>
</gene>
<evidence type="ECO:0000259" key="25">
    <source>
        <dbReference type="PROSITE" id="PS51384"/>
    </source>
</evidence>
<keyword evidence="10" id="KW-0812">Transmembrane</keyword>
<comment type="similarity">
    <text evidence="5">Belongs to the nitrate reductase family.</text>
</comment>
<evidence type="ECO:0000256" key="3">
    <source>
        <dbReference type="ARBA" id="ARBA00003838"/>
    </source>
</evidence>
<keyword evidence="12" id="KW-0496">Mitochondrion</keyword>
<dbReference type="InterPro" id="IPR001199">
    <property type="entry name" value="Cyt_B5-like_heme/steroid-bd"/>
</dbReference>
<dbReference type="Gene3D" id="3.40.50.80">
    <property type="entry name" value="Nucleotide-binding domain of ferredoxin-NADP reductase (FNR) module"/>
    <property type="match status" value="1"/>
</dbReference>
<dbReference type="Gene3D" id="2.60.40.650">
    <property type="match status" value="1"/>
</dbReference>
<dbReference type="FunFam" id="2.60.40.650:FF:000001">
    <property type="entry name" value="Nitrate reductase"/>
    <property type="match status" value="1"/>
</dbReference>
<keyword evidence="11 22" id="KW-0479">Metal-binding</keyword>
<dbReference type="Proteomes" id="UP001314263">
    <property type="component" value="Unassembled WGS sequence"/>
</dbReference>
<protein>
    <recommendedName>
        <fullName evidence="21">Nitrate reductase [NADH]</fullName>
    </recommendedName>
</protein>
<dbReference type="GO" id="GO:0005741">
    <property type="term" value="C:mitochondrial outer membrane"/>
    <property type="evidence" value="ECO:0007669"/>
    <property type="project" value="UniProtKB-SubCell"/>
</dbReference>
<comment type="function">
    <text evidence="3">Nitrate reductase is a key enzyme involved in the first step of nitrate assimilation in plants, fungi and bacteria.</text>
</comment>
<evidence type="ECO:0000259" key="24">
    <source>
        <dbReference type="PROSITE" id="PS50255"/>
    </source>
</evidence>
<comment type="cofactor">
    <cofactor evidence="22">
        <name>Mo-molybdopterin</name>
        <dbReference type="ChEBI" id="CHEBI:71302"/>
    </cofactor>
    <text evidence="22">Binds 1 Mo-molybdopterin (Mo-MPT) cofactor per subunit.</text>
</comment>
<dbReference type="GO" id="GO:0042128">
    <property type="term" value="P:nitrate assimilation"/>
    <property type="evidence" value="ECO:0007669"/>
    <property type="project" value="UniProtKB-KW"/>
</dbReference>
<evidence type="ECO:0000256" key="20">
    <source>
        <dbReference type="ARBA" id="ARBA00023157"/>
    </source>
</evidence>
<accession>A0AAV1IJP1</accession>
<keyword evidence="9" id="KW-0285">Flavoprotein</keyword>
<dbReference type="Pfam" id="PF00174">
    <property type="entry name" value="Oxidored_molyb"/>
    <property type="match status" value="1"/>
</dbReference>
<dbReference type="PRINTS" id="PR00407">
    <property type="entry name" value="EUMOPTERIN"/>
</dbReference>
<dbReference type="AlphaFoldDB" id="A0AAV1IJP1"/>
<evidence type="ECO:0000256" key="8">
    <source>
        <dbReference type="ARBA" id="ARBA00022617"/>
    </source>
</evidence>
<dbReference type="PIRSF" id="PIRSF000233">
    <property type="entry name" value="Nitr_rd_NADH"/>
    <property type="match status" value="1"/>
</dbReference>
<dbReference type="PROSITE" id="PS00191">
    <property type="entry name" value="CYTOCHROME_B5_1"/>
    <property type="match status" value="1"/>
</dbReference>
<dbReference type="CDD" id="cd06183">
    <property type="entry name" value="cyt_b5_reduct_like"/>
    <property type="match status" value="1"/>
</dbReference>
<keyword evidence="7 22" id="KW-0500">Molybdenum</keyword>
<dbReference type="PROSITE" id="PS00559">
    <property type="entry name" value="MOLYBDOPTERIN_EUK"/>
    <property type="match status" value="1"/>
</dbReference>
<dbReference type="InterPro" id="IPR014756">
    <property type="entry name" value="Ig_E-set"/>
</dbReference>
<comment type="caution">
    <text evidence="26">The sequence shown here is derived from an EMBL/GenBank/DDBJ whole genome shotgun (WGS) entry which is preliminary data.</text>
</comment>
<dbReference type="InterPro" id="IPR008335">
    <property type="entry name" value="Mopterin_OxRdtase_euk"/>
</dbReference>
<evidence type="ECO:0000256" key="9">
    <source>
        <dbReference type="ARBA" id="ARBA00022630"/>
    </source>
</evidence>
<dbReference type="InterPro" id="IPR008333">
    <property type="entry name" value="Cbr1-like_FAD-bd_dom"/>
</dbReference>
<evidence type="ECO:0000256" key="5">
    <source>
        <dbReference type="ARBA" id="ARBA00006253"/>
    </source>
</evidence>
<name>A0AAV1IJP1_9CHLO</name>
<evidence type="ECO:0000256" key="2">
    <source>
        <dbReference type="ARBA" id="ARBA00001974"/>
    </source>
</evidence>
<dbReference type="InterPro" id="IPR039261">
    <property type="entry name" value="FNR_nucleotide-bd"/>
</dbReference>
<keyword evidence="13" id="KW-0274">FAD</keyword>
<dbReference type="GO" id="GO:0006809">
    <property type="term" value="P:nitric oxide biosynthetic process"/>
    <property type="evidence" value="ECO:0007669"/>
    <property type="project" value="InterPro"/>
</dbReference>
<evidence type="ECO:0000256" key="23">
    <source>
        <dbReference type="SAM" id="MobiDB-lite"/>
    </source>
</evidence>
<evidence type="ECO:0000313" key="26">
    <source>
        <dbReference type="EMBL" id="CAK0786892.1"/>
    </source>
</evidence>
<dbReference type="InterPro" id="IPR001433">
    <property type="entry name" value="OxRdtase_FAD/NAD-bd"/>
</dbReference>
<keyword evidence="27" id="KW-1185">Reference proteome</keyword>
<dbReference type="InterPro" id="IPR001709">
    <property type="entry name" value="Flavoprot_Pyr_Nucl_cyt_Rdtase"/>
</dbReference>
<dbReference type="EMBL" id="CAUYUE010000015">
    <property type="protein sequence ID" value="CAK0786892.1"/>
    <property type="molecule type" value="Genomic_DNA"/>
</dbReference>
<evidence type="ECO:0000256" key="13">
    <source>
        <dbReference type="ARBA" id="ARBA00022827"/>
    </source>
</evidence>
<dbReference type="InterPro" id="IPR005066">
    <property type="entry name" value="MoCF_OxRdtse_dimer"/>
</dbReference>
<dbReference type="InterPro" id="IPR036400">
    <property type="entry name" value="Cyt_B5-like_heme/steroid_sf"/>
</dbReference>
<evidence type="ECO:0000256" key="21">
    <source>
        <dbReference type="ARBA" id="ARBA00073662"/>
    </source>
</evidence>
<evidence type="ECO:0000256" key="16">
    <source>
        <dbReference type="ARBA" id="ARBA00023004"/>
    </source>
</evidence>
<dbReference type="InterPro" id="IPR036374">
    <property type="entry name" value="OxRdtase_Mopterin-bd_sf"/>
</dbReference>
<evidence type="ECO:0000256" key="11">
    <source>
        <dbReference type="ARBA" id="ARBA00022723"/>
    </source>
</evidence>
<dbReference type="SMART" id="SM01117">
    <property type="entry name" value="Cyt-b5"/>
    <property type="match status" value="1"/>
</dbReference>
<dbReference type="PRINTS" id="PR00371">
    <property type="entry name" value="FPNCR"/>
</dbReference>
<keyword evidence="19" id="KW-0472">Membrane</keyword>
<organism evidence="26 27">
    <name type="scientific">Coccomyxa viridis</name>
    <dbReference type="NCBI Taxonomy" id="1274662"/>
    <lineage>
        <taxon>Eukaryota</taxon>
        <taxon>Viridiplantae</taxon>
        <taxon>Chlorophyta</taxon>
        <taxon>core chlorophytes</taxon>
        <taxon>Trebouxiophyceae</taxon>
        <taxon>Trebouxiophyceae incertae sedis</taxon>
        <taxon>Coccomyxaceae</taxon>
        <taxon>Coccomyxa</taxon>
    </lineage>
</organism>
<dbReference type="CDD" id="cd02112">
    <property type="entry name" value="eukary_NR_Moco"/>
    <property type="match status" value="1"/>
</dbReference>
<evidence type="ECO:0000256" key="17">
    <source>
        <dbReference type="ARBA" id="ARBA00023027"/>
    </source>
</evidence>
<dbReference type="InterPro" id="IPR000572">
    <property type="entry name" value="OxRdtase_Mopterin-bd_dom"/>
</dbReference>
<keyword evidence="8" id="KW-0349">Heme</keyword>
<keyword evidence="15" id="KW-0560">Oxidoreductase</keyword>
<feature type="compositionally biased region" description="Basic and acidic residues" evidence="23">
    <location>
        <begin position="108"/>
        <end position="122"/>
    </location>
</feature>
<dbReference type="InterPro" id="IPR022407">
    <property type="entry name" value="OxRdtase_Mopterin_BS"/>
</dbReference>
<dbReference type="PRINTS" id="PR00406">
    <property type="entry name" value="CYTB5RDTASE"/>
</dbReference>
<evidence type="ECO:0000256" key="12">
    <source>
        <dbReference type="ARBA" id="ARBA00022787"/>
    </source>
</evidence>
<comment type="cofactor">
    <cofactor evidence="2">
        <name>FAD</name>
        <dbReference type="ChEBI" id="CHEBI:57692"/>
    </cofactor>
</comment>
<evidence type="ECO:0000256" key="19">
    <source>
        <dbReference type="ARBA" id="ARBA00023136"/>
    </source>
</evidence>
<evidence type="ECO:0000256" key="10">
    <source>
        <dbReference type="ARBA" id="ARBA00022692"/>
    </source>
</evidence>
<dbReference type="FunFam" id="3.10.120.10:FF:000007">
    <property type="entry name" value="Sulfite oxidase, mitochondrial"/>
    <property type="match status" value="1"/>
</dbReference>
<dbReference type="GO" id="GO:0050464">
    <property type="term" value="F:nitrate reductase (NADPH) activity"/>
    <property type="evidence" value="ECO:0007669"/>
    <property type="project" value="InterPro"/>
</dbReference>
<evidence type="ECO:0000256" key="6">
    <source>
        <dbReference type="ARBA" id="ARBA00011738"/>
    </source>
</evidence>
<comment type="cofactor">
    <cofactor evidence="1">
        <name>heme</name>
        <dbReference type="ChEBI" id="CHEBI:30413"/>
    </cofactor>
</comment>
<evidence type="ECO:0000256" key="15">
    <source>
        <dbReference type="ARBA" id="ARBA00023002"/>
    </source>
</evidence>
<dbReference type="PANTHER" id="PTHR19372:SF7">
    <property type="entry name" value="SULFITE OXIDASE, MITOCHONDRIAL"/>
    <property type="match status" value="1"/>
</dbReference>
<dbReference type="GO" id="GO:0043546">
    <property type="term" value="F:molybdopterin cofactor binding"/>
    <property type="evidence" value="ECO:0007669"/>
    <property type="project" value="InterPro"/>
</dbReference>